<keyword evidence="9" id="KW-1185">Reference proteome</keyword>
<dbReference type="Proteomes" id="UP000183975">
    <property type="component" value="Unassembled WGS sequence"/>
</dbReference>
<evidence type="ECO:0000256" key="2">
    <source>
        <dbReference type="ARBA" id="ARBA00005262"/>
    </source>
</evidence>
<evidence type="ECO:0000256" key="6">
    <source>
        <dbReference type="ARBA" id="ARBA00023136"/>
    </source>
</evidence>
<gene>
    <name evidence="8" type="ORF">SAMN02745138_00600</name>
</gene>
<evidence type="ECO:0000256" key="7">
    <source>
        <dbReference type="SAM" id="Phobius"/>
    </source>
</evidence>
<dbReference type="EMBL" id="FRAH01000006">
    <property type="protein sequence ID" value="SHJ82259.1"/>
    <property type="molecule type" value="Genomic_DNA"/>
</dbReference>
<evidence type="ECO:0000256" key="3">
    <source>
        <dbReference type="ARBA" id="ARBA00022475"/>
    </source>
</evidence>
<evidence type="ECO:0000256" key="4">
    <source>
        <dbReference type="ARBA" id="ARBA00022692"/>
    </source>
</evidence>
<dbReference type="AlphaFoldDB" id="A0A1M6MFJ7"/>
<keyword evidence="6 7" id="KW-0472">Membrane</keyword>
<comment type="subcellular location">
    <subcellularLocation>
        <location evidence="1">Cell membrane</location>
        <topology evidence="1">Multi-pass membrane protein</topology>
    </subcellularLocation>
</comment>
<comment type="similarity">
    <text evidence="2">Belongs to the chromate ion transporter (CHR) (TC 2.A.51) family.</text>
</comment>
<proteinExistence type="inferred from homology"/>
<dbReference type="GO" id="GO:0005886">
    <property type="term" value="C:plasma membrane"/>
    <property type="evidence" value="ECO:0007669"/>
    <property type="project" value="UniProtKB-SubCell"/>
</dbReference>
<dbReference type="PANTHER" id="PTHR43663:SF1">
    <property type="entry name" value="CHROMATE TRANSPORTER"/>
    <property type="match status" value="1"/>
</dbReference>
<feature type="transmembrane region" description="Helical" evidence="7">
    <location>
        <begin position="76"/>
        <end position="99"/>
    </location>
</feature>
<dbReference type="RefSeq" id="WP_072849037.1">
    <property type="nucleotide sequence ID" value="NZ_FRAH01000006.1"/>
</dbReference>
<evidence type="ECO:0000313" key="9">
    <source>
        <dbReference type="Proteomes" id="UP000183975"/>
    </source>
</evidence>
<keyword evidence="5 7" id="KW-1133">Transmembrane helix</keyword>
<dbReference type="Pfam" id="PF02417">
    <property type="entry name" value="Chromate_transp"/>
    <property type="match status" value="1"/>
</dbReference>
<protein>
    <submittedName>
        <fullName evidence="8">Chromate transporter</fullName>
    </submittedName>
</protein>
<dbReference type="InterPro" id="IPR052518">
    <property type="entry name" value="CHR_Transporter"/>
</dbReference>
<evidence type="ECO:0000313" key="8">
    <source>
        <dbReference type="EMBL" id="SHJ82259.1"/>
    </source>
</evidence>
<feature type="transmembrane region" description="Helical" evidence="7">
    <location>
        <begin position="111"/>
        <end position="128"/>
    </location>
</feature>
<dbReference type="PANTHER" id="PTHR43663">
    <property type="entry name" value="CHROMATE TRANSPORT PROTEIN-RELATED"/>
    <property type="match status" value="1"/>
</dbReference>
<organism evidence="8 9">
    <name type="scientific">Anaerotignum lactatifermentans DSM 14214</name>
    <dbReference type="NCBI Taxonomy" id="1121323"/>
    <lineage>
        <taxon>Bacteria</taxon>
        <taxon>Bacillati</taxon>
        <taxon>Bacillota</taxon>
        <taxon>Clostridia</taxon>
        <taxon>Lachnospirales</taxon>
        <taxon>Anaerotignaceae</taxon>
        <taxon>Anaerotignum</taxon>
    </lineage>
</organism>
<keyword evidence="4 7" id="KW-0812">Transmembrane</keyword>
<dbReference type="OrthoDB" id="9788907at2"/>
<evidence type="ECO:0000256" key="1">
    <source>
        <dbReference type="ARBA" id="ARBA00004651"/>
    </source>
</evidence>
<evidence type="ECO:0000256" key="5">
    <source>
        <dbReference type="ARBA" id="ARBA00022989"/>
    </source>
</evidence>
<name>A0A1M6MFJ7_9FIRM</name>
<feature type="transmembrane region" description="Helical" evidence="7">
    <location>
        <begin position="135"/>
        <end position="153"/>
    </location>
</feature>
<reference evidence="8 9" key="1">
    <citation type="submission" date="2016-11" db="EMBL/GenBank/DDBJ databases">
        <authorList>
            <person name="Jaros S."/>
            <person name="Januszkiewicz K."/>
            <person name="Wedrychowicz H."/>
        </authorList>
    </citation>
    <scope>NUCLEOTIDE SEQUENCE [LARGE SCALE GENOMIC DNA]</scope>
    <source>
        <strain evidence="8 9">DSM 14214</strain>
    </source>
</reference>
<dbReference type="GO" id="GO:0015109">
    <property type="term" value="F:chromate transmembrane transporter activity"/>
    <property type="evidence" value="ECO:0007669"/>
    <property type="project" value="InterPro"/>
</dbReference>
<dbReference type="InterPro" id="IPR003370">
    <property type="entry name" value="Chromate_transpt"/>
</dbReference>
<keyword evidence="3" id="KW-1003">Cell membrane</keyword>
<feature type="transmembrane region" description="Helical" evidence="7">
    <location>
        <begin position="48"/>
        <end position="69"/>
    </location>
</feature>
<accession>A0A1M6MFJ7</accession>
<sequence length="184" mass="19640">MKELISLFLTFARIGAFTFGGGYAMLPMLQREVVQSRKWATEDEVLDYFAIGQCTPGVIFVNTATFIGYKRKGIPGAIFATAGGVFPSLCIIMVIAAVLTNFAHLPVVQNAFGGIRVVVGVLIINAVSGMWKKSVVDKLGIILAIISFVVATFVDISPVWLVLLGAVIGIVVKSFQAKEKGGAK</sequence>